<evidence type="ECO:0000256" key="5">
    <source>
        <dbReference type="ARBA" id="ARBA00023125"/>
    </source>
</evidence>
<gene>
    <name evidence="7 9" type="primary">mraZ</name>
    <name evidence="9" type="ORF">IAC78_01985</name>
</gene>
<comment type="subcellular location">
    <subcellularLocation>
        <location evidence="7">Cytoplasm</location>
        <location evidence="7">Nucleoid</location>
    </subcellularLocation>
</comment>
<dbReference type="InterPro" id="IPR003444">
    <property type="entry name" value="MraZ"/>
</dbReference>
<keyword evidence="4 7" id="KW-0805">Transcription regulation</keyword>
<dbReference type="InterPro" id="IPR007159">
    <property type="entry name" value="SpoVT-AbrB_dom"/>
</dbReference>
<dbReference type="SUPFAM" id="SSF89447">
    <property type="entry name" value="AbrB/MazE/MraZ-like"/>
    <property type="match status" value="1"/>
</dbReference>
<dbReference type="PANTHER" id="PTHR34701:SF1">
    <property type="entry name" value="TRANSCRIPTIONAL REGULATOR MRAZ"/>
    <property type="match status" value="1"/>
</dbReference>
<dbReference type="Proteomes" id="UP000823629">
    <property type="component" value="Unassembled WGS sequence"/>
</dbReference>
<comment type="subunit">
    <text evidence="7">Forms oligomers.</text>
</comment>
<keyword evidence="3" id="KW-0677">Repeat</keyword>
<evidence type="ECO:0000256" key="3">
    <source>
        <dbReference type="ARBA" id="ARBA00022737"/>
    </source>
</evidence>
<evidence type="ECO:0000313" key="9">
    <source>
        <dbReference type="EMBL" id="MBO8414237.1"/>
    </source>
</evidence>
<dbReference type="Pfam" id="PF02381">
    <property type="entry name" value="MraZ"/>
    <property type="match status" value="2"/>
</dbReference>
<comment type="caution">
    <text evidence="9">The sequence shown here is derived from an EMBL/GenBank/DDBJ whole genome shotgun (WGS) entry which is preliminary data.</text>
</comment>
<dbReference type="GO" id="GO:0003700">
    <property type="term" value="F:DNA-binding transcription factor activity"/>
    <property type="evidence" value="ECO:0007669"/>
    <property type="project" value="UniProtKB-UniRule"/>
</dbReference>
<dbReference type="Gene3D" id="3.40.1550.20">
    <property type="entry name" value="Transcriptional regulator MraZ domain"/>
    <property type="match status" value="1"/>
</dbReference>
<proteinExistence type="inferred from homology"/>
<sequence>MFIGQYTHAIDDKSRIVMPSKFRKDLTSKVYVSLDLDHCLSIYSEKDFTKVAQKYYELSDFDKKERALKRIFFSNSYESTCDGSGRVILPKPLIQKAGIVKDCVIVGNIDHVSVFAKESYDKMMLEDEDSFETLAEQVANK</sequence>
<dbReference type="NCBIfam" id="TIGR00242">
    <property type="entry name" value="division/cell wall cluster transcriptional repressor MraZ"/>
    <property type="match status" value="1"/>
</dbReference>
<evidence type="ECO:0000259" key="8">
    <source>
        <dbReference type="PROSITE" id="PS51740"/>
    </source>
</evidence>
<dbReference type="InterPro" id="IPR035644">
    <property type="entry name" value="MraZ_C"/>
</dbReference>
<keyword evidence="5 7" id="KW-0238">DNA-binding</keyword>
<reference evidence="9" key="2">
    <citation type="journal article" date="2021" name="PeerJ">
        <title>Extensive microbial diversity within the chicken gut microbiome revealed by metagenomics and culture.</title>
        <authorList>
            <person name="Gilroy R."/>
            <person name="Ravi A."/>
            <person name="Getino M."/>
            <person name="Pursley I."/>
            <person name="Horton D.L."/>
            <person name="Alikhan N.F."/>
            <person name="Baker D."/>
            <person name="Gharbi K."/>
            <person name="Hall N."/>
            <person name="Watson M."/>
            <person name="Adriaenssens E.M."/>
            <person name="Foster-Nyarko E."/>
            <person name="Jarju S."/>
            <person name="Secka A."/>
            <person name="Antonio M."/>
            <person name="Oren A."/>
            <person name="Chaudhuri R.R."/>
            <person name="La Ragione R."/>
            <person name="Hildebrand F."/>
            <person name="Pallen M.J."/>
        </authorList>
    </citation>
    <scope>NUCLEOTIDE SEQUENCE</scope>
    <source>
        <strain evidence="9">1748</strain>
    </source>
</reference>
<dbReference type="GO" id="GO:0000976">
    <property type="term" value="F:transcription cis-regulatory region binding"/>
    <property type="evidence" value="ECO:0007669"/>
    <property type="project" value="TreeGrafter"/>
</dbReference>
<organism evidence="9 10">
    <name type="scientific">Candidatus Scatoplasma merdavium</name>
    <dbReference type="NCBI Taxonomy" id="2840932"/>
    <lineage>
        <taxon>Bacteria</taxon>
        <taxon>Bacillati</taxon>
        <taxon>Bacillota</taxon>
        <taxon>Bacilli</taxon>
        <taxon>Bacillales</taxon>
        <taxon>Candidatus Scatoplasma</taxon>
    </lineage>
</organism>
<keyword evidence="2 7" id="KW-0963">Cytoplasm</keyword>
<keyword evidence="6 7" id="KW-0804">Transcription</keyword>
<dbReference type="InterPro" id="IPR035642">
    <property type="entry name" value="MraZ_N"/>
</dbReference>
<dbReference type="InterPro" id="IPR037914">
    <property type="entry name" value="SpoVT-AbrB_sf"/>
</dbReference>
<dbReference type="GO" id="GO:2000143">
    <property type="term" value="P:negative regulation of DNA-templated transcription initiation"/>
    <property type="evidence" value="ECO:0007669"/>
    <property type="project" value="TreeGrafter"/>
</dbReference>
<dbReference type="CDD" id="cd16320">
    <property type="entry name" value="MraZ_N"/>
    <property type="match status" value="1"/>
</dbReference>
<dbReference type="InterPro" id="IPR038619">
    <property type="entry name" value="MraZ_sf"/>
</dbReference>
<evidence type="ECO:0000256" key="1">
    <source>
        <dbReference type="ARBA" id="ARBA00013860"/>
    </source>
</evidence>
<feature type="domain" description="SpoVT-AbrB" evidence="8">
    <location>
        <begin position="5"/>
        <end position="47"/>
    </location>
</feature>
<evidence type="ECO:0000256" key="4">
    <source>
        <dbReference type="ARBA" id="ARBA00023015"/>
    </source>
</evidence>
<evidence type="ECO:0000256" key="2">
    <source>
        <dbReference type="ARBA" id="ARBA00022490"/>
    </source>
</evidence>
<reference evidence="9" key="1">
    <citation type="submission" date="2020-10" db="EMBL/GenBank/DDBJ databases">
        <authorList>
            <person name="Gilroy R."/>
        </authorList>
    </citation>
    <scope>NUCLEOTIDE SEQUENCE</scope>
    <source>
        <strain evidence="9">1748</strain>
    </source>
</reference>
<dbReference type="HAMAP" id="MF_01008">
    <property type="entry name" value="MraZ"/>
    <property type="match status" value="1"/>
</dbReference>
<feature type="domain" description="SpoVT-AbrB" evidence="8">
    <location>
        <begin position="76"/>
        <end position="119"/>
    </location>
</feature>
<dbReference type="InterPro" id="IPR020603">
    <property type="entry name" value="MraZ_dom"/>
</dbReference>
<evidence type="ECO:0000256" key="7">
    <source>
        <dbReference type="HAMAP-Rule" id="MF_01008"/>
    </source>
</evidence>
<dbReference type="PANTHER" id="PTHR34701">
    <property type="entry name" value="TRANSCRIPTIONAL REGULATOR MRAZ"/>
    <property type="match status" value="1"/>
</dbReference>
<dbReference type="EMBL" id="JADING010000057">
    <property type="protein sequence ID" value="MBO8414237.1"/>
    <property type="molecule type" value="Genomic_DNA"/>
</dbReference>
<evidence type="ECO:0000313" key="10">
    <source>
        <dbReference type="Proteomes" id="UP000823629"/>
    </source>
</evidence>
<dbReference type="GO" id="GO:0009295">
    <property type="term" value="C:nucleoid"/>
    <property type="evidence" value="ECO:0007669"/>
    <property type="project" value="UniProtKB-SubCell"/>
</dbReference>
<dbReference type="PROSITE" id="PS51740">
    <property type="entry name" value="SPOVT_ABRB"/>
    <property type="match status" value="2"/>
</dbReference>
<dbReference type="GO" id="GO:0005737">
    <property type="term" value="C:cytoplasm"/>
    <property type="evidence" value="ECO:0007669"/>
    <property type="project" value="UniProtKB-UniRule"/>
</dbReference>
<protein>
    <recommendedName>
        <fullName evidence="1 7">Transcriptional regulator MraZ</fullName>
    </recommendedName>
</protein>
<name>A0A9D9D9F7_9BACL</name>
<dbReference type="CDD" id="cd16321">
    <property type="entry name" value="MraZ_C"/>
    <property type="match status" value="1"/>
</dbReference>
<evidence type="ECO:0000256" key="6">
    <source>
        <dbReference type="ARBA" id="ARBA00023163"/>
    </source>
</evidence>
<accession>A0A9D9D9F7</accession>
<comment type="similarity">
    <text evidence="7">Belongs to the MraZ family.</text>
</comment>
<dbReference type="AlphaFoldDB" id="A0A9D9D9F7"/>